<evidence type="ECO:0000313" key="3">
    <source>
        <dbReference type="Proteomes" id="UP000886885"/>
    </source>
</evidence>
<evidence type="ECO:0000313" key="2">
    <source>
        <dbReference type="EMBL" id="KAG6741947.1"/>
    </source>
</evidence>
<evidence type="ECO:0000256" key="1">
    <source>
        <dbReference type="SAM" id="MobiDB-lite"/>
    </source>
</evidence>
<sequence length="98" mass="10756">MLVLTYICKMKAFLLACILLAVIVFSPLSTCTARELAERDLSATKSPGPDPGKVPFSCGRGQRYCVRSHPPRPSPPPPPPPPPPTRCLPYKRNCGRRL</sequence>
<feature type="compositionally biased region" description="Pro residues" evidence="1">
    <location>
        <begin position="71"/>
        <end position="86"/>
    </location>
</feature>
<dbReference type="OrthoDB" id="848457at2759"/>
<reference evidence="2" key="1">
    <citation type="journal article" date="2020" name="bioRxiv">
        <title>Hybrid origin of Populus tomentosa Carr. identified through genome sequencing and phylogenomic analysis.</title>
        <authorList>
            <person name="An X."/>
            <person name="Gao K."/>
            <person name="Chen Z."/>
            <person name="Li J."/>
            <person name="Yang X."/>
            <person name="Yang X."/>
            <person name="Zhou J."/>
            <person name="Guo T."/>
            <person name="Zhao T."/>
            <person name="Huang S."/>
            <person name="Miao D."/>
            <person name="Khan W.U."/>
            <person name="Rao P."/>
            <person name="Ye M."/>
            <person name="Lei B."/>
            <person name="Liao W."/>
            <person name="Wang J."/>
            <person name="Ji L."/>
            <person name="Li Y."/>
            <person name="Guo B."/>
            <person name="Mustafa N.S."/>
            <person name="Li S."/>
            <person name="Yun Q."/>
            <person name="Keller S.R."/>
            <person name="Mao J."/>
            <person name="Zhang R."/>
            <person name="Strauss S.H."/>
        </authorList>
    </citation>
    <scope>NUCLEOTIDE SEQUENCE</scope>
    <source>
        <strain evidence="2">GM15</strain>
        <tissue evidence="2">Leaf</tissue>
    </source>
</reference>
<proteinExistence type="predicted"/>
<accession>A0A8X7Y3W4</accession>
<feature type="region of interest" description="Disordered" evidence="1">
    <location>
        <begin position="40"/>
        <end position="98"/>
    </location>
</feature>
<keyword evidence="3" id="KW-1185">Reference proteome</keyword>
<dbReference type="AlphaFoldDB" id="A0A8X7Y3W4"/>
<name>A0A8X7Y3W4_POPTO</name>
<dbReference type="Proteomes" id="UP000886885">
    <property type="component" value="Chromosome 17D"/>
</dbReference>
<protein>
    <submittedName>
        <fullName evidence="2">Uncharacterized protein</fullName>
    </submittedName>
</protein>
<dbReference type="EMBL" id="JAAWWB010000034">
    <property type="protein sequence ID" value="KAG6741947.1"/>
    <property type="molecule type" value="Genomic_DNA"/>
</dbReference>
<organism evidence="2 3">
    <name type="scientific">Populus tomentosa</name>
    <name type="common">Chinese white poplar</name>
    <dbReference type="NCBI Taxonomy" id="118781"/>
    <lineage>
        <taxon>Eukaryota</taxon>
        <taxon>Viridiplantae</taxon>
        <taxon>Streptophyta</taxon>
        <taxon>Embryophyta</taxon>
        <taxon>Tracheophyta</taxon>
        <taxon>Spermatophyta</taxon>
        <taxon>Magnoliopsida</taxon>
        <taxon>eudicotyledons</taxon>
        <taxon>Gunneridae</taxon>
        <taxon>Pentapetalae</taxon>
        <taxon>rosids</taxon>
        <taxon>fabids</taxon>
        <taxon>Malpighiales</taxon>
        <taxon>Salicaceae</taxon>
        <taxon>Saliceae</taxon>
        <taxon>Populus</taxon>
    </lineage>
</organism>
<gene>
    <name evidence="2" type="ORF">POTOM_055227</name>
</gene>
<comment type="caution">
    <text evidence="2">The sequence shown here is derived from an EMBL/GenBank/DDBJ whole genome shotgun (WGS) entry which is preliminary data.</text>
</comment>